<feature type="compositionally biased region" description="Basic and acidic residues" evidence="1">
    <location>
        <begin position="154"/>
        <end position="172"/>
    </location>
</feature>
<accession>A0A8K1FKS5</accession>
<dbReference type="AlphaFoldDB" id="A0A8K1FKS5"/>
<protein>
    <submittedName>
        <fullName evidence="3">Uncharacterized protein</fullName>
    </submittedName>
</protein>
<keyword evidence="4" id="KW-1185">Reference proteome</keyword>
<sequence length="272" mass="29602">MVEQVAASTEAQVIPASDQAVVQSLGYVSVDQLYKAISEASEGTVFKAIEPVKDACIKEIMAFCPIEVKAADIISRQFNEDAGISVTIVAETSRYVGYCLAKNADSLSSYCKDTMINSLTVYQDPWSMMPSTPTATIFNPPPAPWTKEPPGRPGETEKPCHEGRNHVRRHDDDDSDDRPNAAGVEIYVINNGRARDGQGGGRIDHGGHHRDDQEGSDGIHPVFWALVLPFFCVGLSVTVKHVVAFIKKRRGSLPVTVRAGDYEPLRTAESSS</sequence>
<evidence type="ECO:0000256" key="2">
    <source>
        <dbReference type="SAM" id="Phobius"/>
    </source>
</evidence>
<name>A0A8K1FKS5_PYTOL</name>
<organism evidence="3 4">
    <name type="scientific">Pythium oligandrum</name>
    <name type="common">Mycoparasitic fungus</name>
    <dbReference type="NCBI Taxonomy" id="41045"/>
    <lineage>
        <taxon>Eukaryota</taxon>
        <taxon>Sar</taxon>
        <taxon>Stramenopiles</taxon>
        <taxon>Oomycota</taxon>
        <taxon>Peronosporomycetes</taxon>
        <taxon>Pythiales</taxon>
        <taxon>Pythiaceae</taxon>
        <taxon>Pythium</taxon>
    </lineage>
</organism>
<gene>
    <name evidence="3" type="ORF">Poli38472_011379</name>
</gene>
<evidence type="ECO:0000313" key="3">
    <source>
        <dbReference type="EMBL" id="TMW64499.1"/>
    </source>
</evidence>
<comment type="caution">
    <text evidence="3">The sequence shown here is derived from an EMBL/GenBank/DDBJ whole genome shotgun (WGS) entry which is preliminary data.</text>
</comment>
<feature type="region of interest" description="Disordered" evidence="1">
    <location>
        <begin position="137"/>
        <end position="215"/>
    </location>
</feature>
<feature type="transmembrane region" description="Helical" evidence="2">
    <location>
        <begin position="222"/>
        <end position="243"/>
    </location>
</feature>
<feature type="compositionally biased region" description="Basic and acidic residues" evidence="1">
    <location>
        <begin position="202"/>
        <end position="213"/>
    </location>
</feature>
<keyword evidence="2" id="KW-0812">Transmembrane</keyword>
<reference evidence="3" key="1">
    <citation type="submission" date="2019-03" db="EMBL/GenBank/DDBJ databases">
        <title>Long read genome sequence of the mycoparasitic Pythium oligandrum ATCC 38472 isolated from sugarbeet rhizosphere.</title>
        <authorList>
            <person name="Gaulin E."/>
        </authorList>
    </citation>
    <scope>NUCLEOTIDE SEQUENCE</scope>
    <source>
        <strain evidence="3">ATCC 38472_TT</strain>
    </source>
</reference>
<keyword evidence="2" id="KW-1133">Transmembrane helix</keyword>
<dbReference type="EMBL" id="SPLM01000039">
    <property type="protein sequence ID" value="TMW64499.1"/>
    <property type="molecule type" value="Genomic_DNA"/>
</dbReference>
<keyword evidence="2" id="KW-0472">Membrane</keyword>
<evidence type="ECO:0000256" key="1">
    <source>
        <dbReference type="SAM" id="MobiDB-lite"/>
    </source>
</evidence>
<evidence type="ECO:0000313" key="4">
    <source>
        <dbReference type="Proteomes" id="UP000794436"/>
    </source>
</evidence>
<dbReference type="Proteomes" id="UP000794436">
    <property type="component" value="Unassembled WGS sequence"/>
</dbReference>
<proteinExistence type="predicted"/>